<dbReference type="GO" id="GO:0005886">
    <property type="term" value="C:plasma membrane"/>
    <property type="evidence" value="ECO:0007669"/>
    <property type="project" value="UniProtKB-SubCell"/>
</dbReference>
<evidence type="ECO:0000256" key="7">
    <source>
        <dbReference type="SAM" id="Phobius"/>
    </source>
</evidence>
<keyword evidence="5 7" id="KW-0472">Membrane</keyword>
<dbReference type="Pfam" id="PF12704">
    <property type="entry name" value="MacB_PCD"/>
    <property type="match status" value="1"/>
</dbReference>
<dbReference type="STRING" id="1280950.HJO_13726"/>
<gene>
    <name evidence="10" type="ORF">HJO_13726</name>
</gene>
<evidence type="ECO:0000256" key="4">
    <source>
        <dbReference type="ARBA" id="ARBA00022989"/>
    </source>
</evidence>
<dbReference type="EMBL" id="ARYK01000007">
    <property type="protein sequence ID" value="KCZ90013.1"/>
    <property type="molecule type" value="Genomic_DNA"/>
</dbReference>
<feature type="domain" description="ABC3 transporter permease C-terminal" evidence="8">
    <location>
        <begin position="290"/>
        <end position="403"/>
    </location>
</feature>
<accession>A0A059FHP2</accession>
<feature type="transmembrane region" description="Helical" evidence="7">
    <location>
        <begin position="284"/>
        <end position="311"/>
    </location>
</feature>
<evidence type="ECO:0000313" key="10">
    <source>
        <dbReference type="EMBL" id="KCZ90013.1"/>
    </source>
</evidence>
<evidence type="ECO:0000256" key="3">
    <source>
        <dbReference type="ARBA" id="ARBA00022692"/>
    </source>
</evidence>
<dbReference type="InterPro" id="IPR050250">
    <property type="entry name" value="Macrolide_Exporter_MacB"/>
</dbReference>
<dbReference type="PANTHER" id="PTHR30572">
    <property type="entry name" value="MEMBRANE COMPONENT OF TRANSPORTER-RELATED"/>
    <property type="match status" value="1"/>
</dbReference>
<feature type="transmembrane region" description="Helical" evidence="7">
    <location>
        <begin position="375"/>
        <end position="393"/>
    </location>
</feature>
<organism evidence="10 11">
    <name type="scientific">Hyphomonas johnsonii MHS-2</name>
    <dbReference type="NCBI Taxonomy" id="1280950"/>
    <lineage>
        <taxon>Bacteria</taxon>
        <taxon>Pseudomonadati</taxon>
        <taxon>Pseudomonadota</taxon>
        <taxon>Alphaproteobacteria</taxon>
        <taxon>Hyphomonadales</taxon>
        <taxon>Hyphomonadaceae</taxon>
        <taxon>Hyphomonas</taxon>
    </lineage>
</organism>
<proteinExistence type="inferred from homology"/>
<evidence type="ECO:0000256" key="5">
    <source>
        <dbReference type="ARBA" id="ARBA00023136"/>
    </source>
</evidence>
<comment type="caution">
    <text evidence="10">The sequence shown here is derived from an EMBL/GenBank/DDBJ whole genome shotgun (WGS) entry which is preliminary data.</text>
</comment>
<dbReference type="PATRIC" id="fig|1280950.3.peg.2760"/>
<keyword evidence="3 7" id="KW-0812">Transmembrane</keyword>
<evidence type="ECO:0000256" key="6">
    <source>
        <dbReference type="ARBA" id="ARBA00038076"/>
    </source>
</evidence>
<dbReference type="GO" id="GO:0022857">
    <property type="term" value="F:transmembrane transporter activity"/>
    <property type="evidence" value="ECO:0007669"/>
    <property type="project" value="TreeGrafter"/>
</dbReference>
<evidence type="ECO:0000259" key="8">
    <source>
        <dbReference type="Pfam" id="PF02687"/>
    </source>
</evidence>
<feature type="transmembrane region" description="Helical" evidence="7">
    <location>
        <begin position="331"/>
        <end position="355"/>
    </location>
</feature>
<dbReference type="InterPro" id="IPR025857">
    <property type="entry name" value="MacB_PCD"/>
</dbReference>
<protein>
    <recommendedName>
        <fullName evidence="12">ABC transporter permease</fullName>
    </recommendedName>
</protein>
<sequence length="410" mass="43111">MKIGVALRSAIEALISNPLRSFLTMLGIMIGVASVMAMMAISEGAAKQVDEQIANLGASNLTIYPGASRRGPRSGGASSDQPFTDADVDLIRQEPFVTAVAARNSGSVTVISGQDNWSTNLYGTNTDYFITQSLNVSEGRFFDEREVNAGAAVAIIGKTVADSLFEGTNPVGQTIRANNVPLEIIGVLESRGASAGPGGDRDDVIIVPINTARNRITGGNPTVAKYVTGMEVGIAAGYDMTRAQEQLEDRLREIRRIQPGDTDDFRVFNIADFIRARSSTQATFGVLLAFTAAVSLIVGGVGVMNIMLVSVTERTREIGLRMAVGARGIDILGQFLAEALALCLLGGVIGSALGVGAANLAARLGEFPVEISPRIAIIAIGASAVIGLFFGFFPARQAARLNPIEALRHE</sequence>
<comment type="similarity">
    <text evidence="6">Belongs to the ABC-4 integral membrane protein family.</text>
</comment>
<evidence type="ECO:0008006" key="12">
    <source>
        <dbReference type="Google" id="ProtNLM"/>
    </source>
</evidence>
<feature type="transmembrane region" description="Helical" evidence="7">
    <location>
        <begin position="21"/>
        <end position="41"/>
    </location>
</feature>
<evidence type="ECO:0000313" key="11">
    <source>
        <dbReference type="Proteomes" id="UP000025171"/>
    </source>
</evidence>
<feature type="domain" description="MacB-like periplasmic core" evidence="9">
    <location>
        <begin position="21"/>
        <end position="249"/>
    </location>
</feature>
<evidence type="ECO:0000259" key="9">
    <source>
        <dbReference type="Pfam" id="PF12704"/>
    </source>
</evidence>
<keyword evidence="2" id="KW-1003">Cell membrane</keyword>
<dbReference type="RefSeq" id="WP_035617898.1">
    <property type="nucleotide sequence ID" value="NZ_ARYK01000007.1"/>
</dbReference>
<keyword evidence="11" id="KW-1185">Reference proteome</keyword>
<evidence type="ECO:0000256" key="2">
    <source>
        <dbReference type="ARBA" id="ARBA00022475"/>
    </source>
</evidence>
<evidence type="ECO:0000256" key="1">
    <source>
        <dbReference type="ARBA" id="ARBA00004651"/>
    </source>
</evidence>
<dbReference type="PANTHER" id="PTHR30572:SF4">
    <property type="entry name" value="ABC TRANSPORTER PERMEASE YTRF"/>
    <property type="match status" value="1"/>
</dbReference>
<dbReference type="InterPro" id="IPR003838">
    <property type="entry name" value="ABC3_permease_C"/>
</dbReference>
<dbReference type="Proteomes" id="UP000025171">
    <property type="component" value="Unassembled WGS sequence"/>
</dbReference>
<dbReference type="OrthoDB" id="9802264at2"/>
<dbReference type="AlphaFoldDB" id="A0A059FHP2"/>
<reference evidence="10 11" key="1">
    <citation type="journal article" date="2014" name="Antonie Van Leeuwenhoek">
        <title>Hyphomonas beringensis sp. nov. and Hyphomonas chukchiensis sp. nov., isolated from surface seawater of the Bering Sea and Chukchi Sea.</title>
        <authorList>
            <person name="Li C."/>
            <person name="Lai Q."/>
            <person name="Li G."/>
            <person name="Dong C."/>
            <person name="Wang J."/>
            <person name="Liao Y."/>
            <person name="Shao Z."/>
        </authorList>
    </citation>
    <scope>NUCLEOTIDE SEQUENCE [LARGE SCALE GENOMIC DNA]</scope>
    <source>
        <strain evidence="10 11">MHS-2</strain>
    </source>
</reference>
<dbReference type="Pfam" id="PF02687">
    <property type="entry name" value="FtsX"/>
    <property type="match status" value="1"/>
</dbReference>
<keyword evidence="4 7" id="KW-1133">Transmembrane helix</keyword>
<comment type="subcellular location">
    <subcellularLocation>
        <location evidence="1">Cell membrane</location>
        <topology evidence="1">Multi-pass membrane protein</topology>
    </subcellularLocation>
</comment>
<dbReference type="eggNOG" id="COG0577">
    <property type="taxonomic scope" value="Bacteria"/>
</dbReference>
<name>A0A059FHP2_9PROT</name>